<dbReference type="PROSITE" id="PS01360">
    <property type="entry name" value="ZF_MYND_1"/>
    <property type="match status" value="1"/>
</dbReference>
<accession>A0A6A6J1K1</accession>
<proteinExistence type="predicted"/>
<dbReference type="SUPFAM" id="SSF144232">
    <property type="entry name" value="HIT/MYND zinc finger-like"/>
    <property type="match status" value="1"/>
</dbReference>
<dbReference type="Gene3D" id="6.10.140.2220">
    <property type="match status" value="1"/>
</dbReference>
<reference evidence="6" key="1">
    <citation type="journal article" date="2020" name="Stud. Mycol.">
        <title>101 Dothideomycetes genomes: a test case for predicting lifestyles and emergence of pathogens.</title>
        <authorList>
            <person name="Haridas S."/>
            <person name="Albert R."/>
            <person name="Binder M."/>
            <person name="Bloem J."/>
            <person name="Labutti K."/>
            <person name="Salamov A."/>
            <person name="Andreopoulos B."/>
            <person name="Baker S."/>
            <person name="Barry K."/>
            <person name="Bills G."/>
            <person name="Bluhm B."/>
            <person name="Cannon C."/>
            <person name="Castanera R."/>
            <person name="Culley D."/>
            <person name="Daum C."/>
            <person name="Ezra D."/>
            <person name="Gonzalez J."/>
            <person name="Henrissat B."/>
            <person name="Kuo A."/>
            <person name="Liang C."/>
            <person name="Lipzen A."/>
            <person name="Lutzoni F."/>
            <person name="Magnuson J."/>
            <person name="Mondo S."/>
            <person name="Nolan M."/>
            <person name="Ohm R."/>
            <person name="Pangilinan J."/>
            <person name="Park H.-J."/>
            <person name="Ramirez L."/>
            <person name="Alfaro M."/>
            <person name="Sun H."/>
            <person name="Tritt A."/>
            <person name="Yoshinaga Y."/>
            <person name="Zwiers L.-H."/>
            <person name="Turgeon B."/>
            <person name="Goodwin S."/>
            <person name="Spatafora J."/>
            <person name="Crous P."/>
            <person name="Grigoriev I."/>
        </authorList>
    </citation>
    <scope>NUCLEOTIDE SEQUENCE</scope>
    <source>
        <strain evidence="6">CBS 122368</strain>
    </source>
</reference>
<evidence type="ECO:0000256" key="4">
    <source>
        <dbReference type="PROSITE-ProRule" id="PRU00134"/>
    </source>
</evidence>
<dbReference type="RefSeq" id="XP_033690337.1">
    <property type="nucleotide sequence ID" value="XM_033820030.1"/>
</dbReference>
<dbReference type="GO" id="GO:0008270">
    <property type="term" value="F:zinc ion binding"/>
    <property type="evidence" value="ECO:0007669"/>
    <property type="project" value="UniProtKB-KW"/>
</dbReference>
<dbReference type="AlphaFoldDB" id="A0A6A6J1K1"/>
<sequence length="344" mass="39697">MDGTADKRCSHCGKTASLKCGHCKASWYCDVSCQKAHWSEHKPACKEADLDRTIHRAGQLLQDVFFLFREQLFDESIESIEDTGDTLFLRDRPRKPGTLIPFPHHLVRDEKEKKMVLSTLVCHEPIGYFHDLFIQMLKGTRTRIEEVTVKVKKPAKRTRAIPVRGELRGDWRTHGVIRVITLDASRSWIIDPAGAQYSMFAACLDEQTYQDRYVEKVFCAMKPGTDKLLYQGFAELKGNCAIVARIEWDGVKAVEDAVQKWERNSGLRLPELLRQPEGTFERHREEVLEAIQSALVRFAAQADYSRDILETEQYERAHPYFSDWEAEQVRVKLFNSRTLYRASG</sequence>
<keyword evidence="1" id="KW-0479">Metal-binding</keyword>
<evidence type="ECO:0000313" key="7">
    <source>
        <dbReference type="Proteomes" id="UP000800094"/>
    </source>
</evidence>
<feature type="domain" description="MYND-type" evidence="5">
    <location>
        <begin position="9"/>
        <end position="45"/>
    </location>
</feature>
<keyword evidence="3" id="KW-0862">Zinc</keyword>
<dbReference type="PROSITE" id="PS50865">
    <property type="entry name" value="ZF_MYND_2"/>
    <property type="match status" value="1"/>
</dbReference>
<dbReference type="InterPro" id="IPR002893">
    <property type="entry name" value="Znf_MYND"/>
</dbReference>
<evidence type="ECO:0000256" key="1">
    <source>
        <dbReference type="ARBA" id="ARBA00022723"/>
    </source>
</evidence>
<dbReference type="GeneID" id="54573360"/>
<keyword evidence="2 4" id="KW-0863">Zinc-finger</keyword>
<name>A0A6A6J1K1_9PLEO</name>
<evidence type="ECO:0000256" key="2">
    <source>
        <dbReference type="ARBA" id="ARBA00022771"/>
    </source>
</evidence>
<dbReference type="Proteomes" id="UP000800094">
    <property type="component" value="Unassembled WGS sequence"/>
</dbReference>
<evidence type="ECO:0000259" key="5">
    <source>
        <dbReference type="PROSITE" id="PS50865"/>
    </source>
</evidence>
<organism evidence="6 7">
    <name type="scientific">Trematosphaeria pertusa</name>
    <dbReference type="NCBI Taxonomy" id="390896"/>
    <lineage>
        <taxon>Eukaryota</taxon>
        <taxon>Fungi</taxon>
        <taxon>Dikarya</taxon>
        <taxon>Ascomycota</taxon>
        <taxon>Pezizomycotina</taxon>
        <taxon>Dothideomycetes</taxon>
        <taxon>Pleosporomycetidae</taxon>
        <taxon>Pleosporales</taxon>
        <taxon>Massarineae</taxon>
        <taxon>Trematosphaeriaceae</taxon>
        <taxon>Trematosphaeria</taxon>
    </lineage>
</organism>
<dbReference type="OrthoDB" id="432970at2759"/>
<dbReference type="EMBL" id="ML987190">
    <property type="protein sequence ID" value="KAF2255333.1"/>
    <property type="molecule type" value="Genomic_DNA"/>
</dbReference>
<dbReference type="Pfam" id="PF01753">
    <property type="entry name" value="zf-MYND"/>
    <property type="match status" value="1"/>
</dbReference>
<protein>
    <recommendedName>
        <fullName evidence="5">MYND-type domain-containing protein</fullName>
    </recommendedName>
</protein>
<gene>
    <name evidence="6" type="ORF">BU26DRAFT_154018</name>
</gene>
<evidence type="ECO:0000313" key="6">
    <source>
        <dbReference type="EMBL" id="KAF2255333.1"/>
    </source>
</evidence>
<keyword evidence="7" id="KW-1185">Reference proteome</keyword>
<evidence type="ECO:0000256" key="3">
    <source>
        <dbReference type="ARBA" id="ARBA00022833"/>
    </source>
</evidence>